<dbReference type="EMBL" id="GBRH01254838">
    <property type="protein sequence ID" value="JAD43057.1"/>
    <property type="molecule type" value="Transcribed_RNA"/>
</dbReference>
<proteinExistence type="predicted"/>
<feature type="region of interest" description="Disordered" evidence="1">
    <location>
        <begin position="1"/>
        <end position="35"/>
    </location>
</feature>
<feature type="compositionally biased region" description="Polar residues" evidence="1">
    <location>
        <begin position="1"/>
        <end position="19"/>
    </location>
</feature>
<name>A0A0A9A7P5_ARUDO</name>
<reference evidence="2" key="2">
    <citation type="journal article" date="2015" name="Data Brief">
        <title>Shoot transcriptome of the giant reed, Arundo donax.</title>
        <authorList>
            <person name="Barrero R.A."/>
            <person name="Guerrero F.D."/>
            <person name="Moolhuijzen P."/>
            <person name="Goolsby J.A."/>
            <person name="Tidwell J."/>
            <person name="Bellgard S.E."/>
            <person name="Bellgard M.I."/>
        </authorList>
    </citation>
    <scope>NUCLEOTIDE SEQUENCE</scope>
    <source>
        <tissue evidence="2">Shoot tissue taken approximately 20 cm above the soil surface</tissue>
    </source>
</reference>
<protein>
    <submittedName>
        <fullName evidence="2">Uncharacterized protein</fullName>
    </submittedName>
</protein>
<dbReference type="AlphaFoldDB" id="A0A0A9A7P5"/>
<organism evidence="2">
    <name type="scientific">Arundo donax</name>
    <name type="common">Giant reed</name>
    <name type="synonym">Donax arundinaceus</name>
    <dbReference type="NCBI Taxonomy" id="35708"/>
    <lineage>
        <taxon>Eukaryota</taxon>
        <taxon>Viridiplantae</taxon>
        <taxon>Streptophyta</taxon>
        <taxon>Embryophyta</taxon>
        <taxon>Tracheophyta</taxon>
        <taxon>Spermatophyta</taxon>
        <taxon>Magnoliopsida</taxon>
        <taxon>Liliopsida</taxon>
        <taxon>Poales</taxon>
        <taxon>Poaceae</taxon>
        <taxon>PACMAD clade</taxon>
        <taxon>Arundinoideae</taxon>
        <taxon>Arundineae</taxon>
        <taxon>Arundo</taxon>
    </lineage>
</organism>
<accession>A0A0A9A7P5</accession>
<evidence type="ECO:0000313" key="2">
    <source>
        <dbReference type="EMBL" id="JAD43057.1"/>
    </source>
</evidence>
<sequence length="35" mass="3534">MTWSPPGSWTTYSGSRTMGSSSSPISPSSSSPAAL</sequence>
<reference evidence="2" key="1">
    <citation type="submission" date="2014-09" db="EMBL/GenBank/DDBJ databases">
        <authorList>
            <person name="Magalhaes I.L.F."/>
            <person name="Oliveira U."/>
            <person name="Santos F.R."/>
            <person name="Vidigal T.H.D.A."/>
            <person name="Brescovit A.D."/>
            <person name="Santos A.J."/>
        </authorList>
    </citation>
    <scope>NUCLEOTIDE SEQUENCE</scope>
    <source>
        <tissue evidence="2">Shoot tissue taken approximately 20 cm above the soil surface</tissue>
    </source>
</reference>
<feature type="compositionally biased region" description="Low complexity" evidence="1">
    <location>
        <begin position="20"/>
        <end position="35"/>
    </location>
</feature>
<evidence type="ECO:0000256" key="1">
    <source>
        <dbReference type="SAM" id="MobiDB-lite"/>
    </source>
</evidence>